<evidence type="ECO:0000313" key="3">
    <source>
        <dbReference type="Proteomes" id="UP000440578"/>
    </source>
</evidence>
<dbReference type="GO" id="GO:0008081">
    <property type="term" value="F:phosphoric diester hydrolase activity"/>
    <property type="evidence" value="ECO:0007669"/>
    <property type="project" value="InterPro"/>
</dbReference>
<dbReference type="InterPro" id="IPR017946">
    <property type="entry name" value="PLC-like_Pdiesterase_TIM-brl"/>
</dbReference>
<proteinExistence type="predicted"/>
<comment type="caution">
    <text evidence="2">The sequence shown here is derived from an EMBL/GenBank/DDBJ whole genome shotgun (WGS) entry which is preliminary data.</text>
</comment>
<dbReference type="GO" id="GO:0006629">
    <property type="term" value="P:lipid metabolic process"/>
    <property type="evidence" value="ECO:0007669"/>
    <property type="project" value="InterPro"/>
</dbReference>
<reference evidence="2 3" key="1">
    <citation type="submission" date="2019-07" db="EMBL/GenBank/DDBJ databases">
        <title>Draft genome assembly of a fouling barnacle, Amphibalanus amphitrite (Darwin, 1854): The first reference genome for Thecostraca.</title>
        <authorList>
            <person name="Kim W."/>
        </authorList>
    </citation>
    <scope>NUCLEOTIDE SEQUENCE [LARGE SCALE GENOMIC DNA]</scope>
    <source>
        <strain evidence="2">SNU_AA5</strain>
        <tissue evidence="2">Soma without cirri and trophi</tissue>
    </source>
</reference>
<feature type="compositionally biased region" description="Basic and acidic residues" evidence="1">
    <location>
        <begin position="523"/>
        <end position="534"/>
    </location>
</feature>
<evidence type="ECO:0000313" key="2">
    <source>
        <dbReference type="EMBL" id="KAF0294554.1"/>
    </source>
</evidence>
<feature type="compositionally biased region" description="Polar residues" evidence="1">
    <location>
        <begin position="509"/>
        <end position="522"/>
    </location>
</feature>
<dbReference type="AlphaFoldDB" id="A0A6A4VSH3"/>
<gene>
    <name evidence="2" type="primary">PLCXD1</name>
    <name evidence="2" type="ORF">FJT64_007800</name>
</gene>
<dbReference type="OrthoDB" id="1046782at2759"/>
<accession>A0A6A4VSH3</accession>
<dbReference type="Proteomes" id="UP000440578">
    <property type="component" value="Unassembled WGS sequence"/>
</dbReference>
<dbReference type="PANTHER" id="PTHR13593">
    <property type="match status" value="1"/>
</dbReference>
<feature type="compositionally biased region" description="Basic and acidic residues" evidence="1">
    <location>
        <begin position="413"/>
        <end position="427"/>
    </location>
</feature>
<dbReference type="EMBL" id="VIIS01001679">
    <property type="protein sequence ID" value="KAF0294554.1"/>
    <property type="molecule type" value="Genomic_DNA"/>
</dbReference>
<dbReference type="PANTHER" id="PTHR13593:SF103">
    <property type="entry name" value="RE10370P"/>
    <property type="match status" value="1"/>
</dbReference>
<dbReference type="SUPFAM" id="SSF51695">
    <property type="entry name" value="PLC-like phosphodiesterases"/>
    <property type="match status" value="1"/>
</dbReference>
<keyword evidence="3" id="KW-1185">Reference proteome</keyword>
<organism evidence="2 3">
    <name type="scientific">Amphibalanus amphitrite</name>
    <name type="common">Striped barnacle</name>
    <name type="synonym">Balanus amphitrite</name>
    <dbReference type="NCBI Taxonomy" id="1232801"/>
    <lineage>
        <taxon>Eukaryota</taxon>
        <taxon>Metazoa</taxon>
        <taxon>Ecdysozoa</taxon>
        <taxon>Arthropoda</taxon>
        <taxon>Crustacea</taxon>
        <taxon>Multicrustacea</taxon>
        <taxon>Cirripedia</taxon>
        <taxon>Thoracica</taxon>
        <taxon>Thoracicalcarea</taxon>
        <taxon>Balanomorpha</taxon>
        <taxon>Balanoidea</taxon>
        <taxon>Balanidae</taxon>
        <taxon>Amphibalaninae</taxon>
        <taxon>Amphibalanus</taxon>
    </lineage>
</organism>
<sequence>MVCSAEELRGPPVMVHLTVSPLTKPRSREIEMNWRHTEEFTELGNDTVILSLGDPSSGSSRRLVSVEVSSHRGGRFRTKERFGHRELPHENMENRCTEYWIGYYRDERLLAKNCLKVLPAWMWQNREILAPMSLDQIMIPGTHNSGTYKRSRDIVFKLVTTQDEDVWSQLVFGNRYLDMRVGFRPSERDPFWVYHDFFPVRPVNILIKHVRWFLEYTKEVVILHFHRFPVGFDNAMVHTQFVQYLTMELGQWMSPRVYDVTMGELWASDKRLIISYNDWPTRRQNEYLWPSIPQAWGDKKSVASLYGFLREEMRQRSGGPQWAAMAELTPSPWDIIIPNRGLRDLAQKANSEVTKWFRDEWWHTASVVATDFFLGNDMIDVAIEANIKRRKCVAGLVSHRGRRLRGRRGRRRAILEDTPRSQHDNELAPRPAPQDRPAKKEGPEIREQGRDIPDVTDFGDHPDLSLQNVDAPTPPSRRKPQNARGFGHQLDMKPKNDRELVRRPRRVMQNHNIYESRSSWSPRDTKNTTHRLDWTPKLTEGSTRQKDSRLANGPEPLNRPSDWRTQSAGDPGRQPRWKEEEATARDQTAQSYEDGHDAFDLWTQESMFTPSLARKAPDPQLNVQTRLRNQQPTITNQRSSVNQLWRPTSTADWRTHHSGFTPRLPWWSNTSPGLRSSSMPNWRNQGELNLSGQFPWWTHQPFGVGQGLYSQWQGTGLGMSPSFGGGLGSGLGLGGSLGSGLGSSHPLVSPAGGRLV</sequence>
<evidence type="ECO:0000256" key="1">
    <source>
        <dbReference type="SAM" id="MobiDB-lite"/>
    </source>
</evidence>
<dbReference type="Gene3D" id="3.20.20.190">
    <property type="entry name" value="Phosphatidylinositol (PI) phosphodiesterase"/>
    <property type="match status" value="1"/>
</dbReference>
<name>A0A6A4VSH3_AMPAM</name>
<feature type="region of interest" description="Disordered" evidence="1">
    <location>
        <begin position="399"/>
        <end position="593"/>
    </location>
</feature>
<feature type="compositionally biased region" description="Basic and acidic residues" evidence="1">
    <location>
        <begin position="490"/>
        <end position="502"/>
    </location>
</feature>
<dbReference type="InterPro" id="IPR051057">
    <property type="entry name" value="PI-PLC_domain"/>
</dbReference>
<feature type="compositionally biased region" description="Basic and acidic residues" evidence="1">
    <location>
        <begin position="436"/>
        <end position="463"/>
    </location>
</feature>
<protein>
    <submittedName>
        <fullName evidence="2">PI-PLC X domain-containing protein 1</fullName>
    </submittedName>
</protein>
<feature type="compositionally biased region" description="Basic residues" evidence="1">
    <location>
        <begin position="399"/>
        <end position="412"/>
    </location>
</feature>